<keyword evidence="3" id="KW-1185">Reference proteome</keyword>
<dbReference type="STRING" id="1123010.SAMN02745724_03722"/>
<dbReference type="Proteomes" id="UP000198862">
    <property type="component" value="Unassembled WGS sequence"/>
</dbReference>
<feature type="region of interest" description="Disordered" evidence="1">
    <location>
        <begin position="200"/>
        <end position="222"/>
    </location>
</feature>
<accession>A0A1I1Q3V1</accession>
<organism evidence="2 3">
    <name type="scientific">Pseudoalteromonas denitrificans DSM 6059</name>
    <dbReference type="NCBI Taxonomy" id="1123010"/>
    <lineage>
        <taxon>Bacteria</taxon>
        <taxon>Pseudomonadati</taxon>
        <taxon>Pseudomonadota</taxon>
        <taxon>Gammaproteobacteria</taxon>
        <taxon>Alteromonadales</taxon>
        <taxon>Pseudoalteromonadaceae</taxon>
        <taxon>Pseudoalteromonas</taxon>
    </lineage>
</organism>
<evidence type="ECO:0000313" key="2">
    <source>
        <dbReference type="EMBL" id="SFD16642.1"/>
    </source>
</evidence>
<proteinExistence type="predicted"/>
<protein>
    <submittedName>
        <fullName evidence="2">Uncharacterized protein</fullName>
    </submittedName>
</protein>
<evidence type="ECO:0000256" key="1">
    <source>
        <dbReference type="SAM" id="MobiDB-lite"/>
    </source>
</evidence>
<dbReference type="AlphaFoldDB" id="A0A1I1Q3V1"/>
<sequence>MYTWNKDNLYLNSAIDGSIIPNDPRSGEKWANESVAMLWAEAEKVRAEAQALLLSSPQSLNYTGHIVFTSNVVNENTGTVLQAPNPEAEFSEMTITKNSVLKLVANIQSDKNDEATVLTDLPNDMFRIPIRNQDTAEQDLLLGTLDKGILTVEAVMDKAGYWEVTEALINSKLPDDFNLAMEKMVFAVVSVPKASMVDTTTSEASSSQAIESVSNAAEASDS</sequence>
<gene>
    <name evidence="2" type="ORF">SAMN02745724_03722</name>
</gene>
<dbReference type="EMBL" id="FOLO01000038">
    <property type="protein sequence ID" value="SFD16642.1"/>
    <property type="molecule type" value="Genomic_DNA"/>
</dbReference>
<evidence type="ECO:0000313" key="3">
    <source>
        <dbReference type="Proteomes" id="UP000198862"/>
    </source>
</evidence>
<name>A0A1I1Q3V1_9GAMM</name>
<reference evidence="2 3" key="1">
    <citation type="submission" date="2016-10" db="EMBL/GenBank/DDBJ databases">
        <authorList>
            <person name="de Groot N.N."/>
        </authorList>
    </citation>
    <scope>NUCLEOTIDE SEQUENCE [LARGE SCALE GENOMIC DNA]</scope>
    <source>
        <strain evidence="2 3">DSM 6059</strain>
    </source>
</reference>